<evidence type="ECO:0000259" key="11">
    <source>
        <dbReference type="Pfam" id="PF13954"/>
    </source>
</evidence>
<keyword evidence="9" id="KW-1029">Fimbrium biogenesis</keyword>
<dbReference type="InterPro" id="IPR042186">
    <property type="entry name" value="FimD_plug_dom"/>
</dbReference>
<dbReference type="InterPro" id="IPR000015">
    <property type="entry name" value="Fimb_usher"/>
</dbReference>
<proteinExistence type="inferred from homology"/>
<dbReference type="PANTHER" id="PTHR30451">
    <property type="entry name" value="OUTER MEMBRANE USHER PROTEIN"/>
    <property type="match status" value="1"/>
</dbReference>
<keyword evidence="7 9" id="KW-0472">Membrane</keyword>
<dbReference type="Proteomes" id="UP000272778">
    <property type="component" value="Unassembled WGS sequence"/>
</dbReference>
<comment type="caution">
    <text evidence="12">The sequence shown here is derived from an EMBL/GenBank/DDBJ whole genome shotgun (WGS) entry which is preliminary data.</text>
</comment>
<keyword evidence="3 9" id="KW-0813">Transport</keyword>
<dbReference type="InterPro" id="IPR018030">
    <property type="entry name" value="Fimbrial_membr_usher_CS"/>
</dbReference>
<keyword evidence="13" id="KW-1185">Reference proteome</keyword>
<dbReference type="GO" id="GO:0015473">
    <property type="term" value="F:fimbrial usher porin activity"/>
    <property type="evidence" value="ECO:0007669"/>
    <property type="project" value="InterPro"/>
</dbReference>
<dbReference type="InterPro" id="IPR025885">
    <property type="entry name" value="PapC_N"/>
</dbReference>
<feature type="domain" description="PapC N-terminal" evidence="11">
    <location>
        <begin position="2"/>
        <end position="164"/>
    </location>
</feature>
<evidence type="ECO:0000256" key="6">
    <source>
        <dbReference type="ARBA" id="ARBA00022729"/>
    </source>
</evidence>
<evidence type="ECO:0000256" key="2">
    <source>
        <dbReference type="ARBA" id="ARBA00008064"/>
    </source>
</evidence>
<dbReference type="Gene3D" id="3.10.20.410">
    <property type="match status" value="1"/>
</dbReference>
<dbReference type="GO" id="GO:0009279">
    <property type="term" value="C:cell outer membrane"/>
    <property type="evidence" value="ECO:0007669"/>
    <property type="project" value="UniProtKB-SubCell"/>
</dbReference>
<dbReference type="FunFam" id="2.60.40.3110:FF:000001">
    <property type="entry name" value="Putative fimbrial outer membrane usher"/>
    <property type="match status" value="1"/>
</dbReference>
<evidence type="ECO:0000256" key="9">
    <source>
        <dbReference type="RuleBase" id="RU003884"/>
    </source>
</evidence>
<evidence type="ECO:0000259" key="10">
    <source>
        <dbReference type="Pfam" id="PF13953"/>
    </source>
</evidence>
<sequence length="863" mass="91931">MLLGSTLGVANIERFNKISAIEPGNYQVDIFVNGLFFSRRTIDFRAAEGGAVNPCLSDEMLTAIGVLLPERGFDDDVSDEVLPETDSFTEPKFPDEPEWKPAALSAQCVPLAERVPGASTKFDLSRLRLEISVPQAMMKRVPRGYVDPESLDPGNMMGYLNYDSSFYTASSSGNRTDSFYTGMNAGVNIGLWRIRDQSAFTYLNSFGGSTSRWNNIRTYAERPLISWRSRLLIGEDFTGGNLFSSIGYTGVHLESDDRMLPDSLRGYAPVINGIANTNARVVVTQGGNTIYQTTVAPGPFSITDLNPTAFQGDLTVTVFEANGQVTTFTVPFSAVPSSLRPGMSRYSFTAGEVRQIQNLHTPFAEGTYERGLTNSLTANGGMRVSSDYQSVLGGIVLGTKFGAFGLSAAWSNTTEVGGNRVNGWKAALLYSHTITETATTFSLASYRYSTSGYRDFADALNARAFAEHGEPFTSATFQQRNQFVVNLNQNFGRYGLVSLSASISDYYGNRSRDTQFQLSYTNHYKQISFNLSFVRQQTGTLFGQSVPPGQEATLTPEQTRLTNAVMFMVSIPLGSGPRSASVSAGVTNSTDQGTSYQASVSGTADKAQTLSYGLSATGDPSNDAKTFSGNVQKSFSTISVGANYSNGTGFSQAGANARGAVVAHEGGVTFGRFLGDTFAVVEAKGAEGATLRNTQGVSINSAGYAIVPSLTPYRYNDVAIDTKGINPNAELSGGQVRVAPYAGSSVMLRFATLTGRALLITASAPGGEPLPLGADVLDDTGAVIGVVGQGSQAYARVPADHGTLTLKWGERDEDQCMIDYDLKGTDPKAPITRLEAQCKPLNVAAPTVAAPATAPAPAPASAE</sequence>
<name>A0A3N6N9A3_9BURK</name>
<organism evidence="12 13">
    <name type="scientific">Paraburkholderia dinghuensis</name>
    <dbReference type="NCBI Taxonomy" id="2305225"/>
    <lineage>
        <taxon>Bacteria</taxon>
        <taxon>Pseudomonadati</taxon>
        <taxon>Pseudomonadota</taxon>
        <taxon>Betaproteobacteria</taxon>
        <taxon>Burkholderiales</taxon>
        <taxon>Burkholderiaceae</taxon>
        <taxon>Paraburkholderia</taxon>
    </lineage>
</organism>
<protein>
    <submittedName>
        <fullName evidence="12">Fimbrial biogenesis outer membrane usher protein</fullName>
    </submittedName>
</protein>
<evidence type="ECO:0000313" key="12">
    <source>
        <dbReference type="EMBL" id="RQH04767.1"/>
    </source>
</evidence>
<dbReference type="SUPFAM" id="SSF141729">
    <property type="entry name" value="FimD N-terminal domain-like"/>
    <property type="match status" value="1"/>
</dbReference>
<dbReference type="InterPro" id="IPR043142">
    <property type="entry name" value="PapC-like_C_sf"/>
</dbReference>
<dbReference type="Gene3D" id="2.60.40.3110">
    <property type="match status" value="1"/>
</dbReference>
<accession>A0A3N6N9A3</accession>
<dbReference type="InterPro" id="IPR025949">
    <property type="entry name" value="PapC-like_C"/>
</dbReference>
<dbReference type="InterPro" id="IPR037224">
    <property type="entry name" value="PapC_N_sf"/>
</dbReference>
<keyword evidence="6" id="KW-0732">Signal</keyword>
<dbReference type="Pfam" id="PF13953">
    <property type="entry name" value="PapC_C"/>
    <property type="match status" value="1"/>
</dbReference>
<evidence type="ECO:0000256" key="7">
    <source>
        <dbReference type="ARBA" id="ARBA00023136"/>
    </source>
</evidence>
<dbReference type="AlphaFoldDB" id="A0A3N6N9A3"/>
<comment type="similarity">
    <text evidence="2 9">Belongs to the fimbrial export usher family.</text>
</comment>
<gene>
    <name evidence="12" type="ORF">D1Y85_17740</name>
</gene>
<dbReference type="GO" id="GO:0009297">
    <property type="term" value="P:pilus assembly"/>
    <property type="evidence" value="ECO:0007669"/>
    <property type="project" value="InterPro"/>
</dbReference>
<dbReference type="PANTHER" id="PTHR30451:SF20">
    <property type="entry name" value="FIMBRIAE USHER"/>
    <property type="match status" value="1"/>
</dbReference>
<evidence type="ECO:0000256" key="8">
    <source>
        <dbReference type="ARBA" id="ARBA00023237"/>
    </source>
</evidence>
<keyword evidence="4" id="KW-1134">Transmembrane beta strand</keyword>
<keyword evidence="8 9" id="KW-0998">Cell outer membrane</keyword>
<evidence type="ECO:0000256" key="1">
    <source>
        <dbReference type="ARBA" id="ARBA00004571"/>
    </source>
</evidence>
<evidence type="ECO:0000313" key="13">
    <source>
        <dbReference type="Proteomes" id="UP000272778"/>
    </source>
</evidence>
<feature type="domain" description="PapC-like C-terminal" evidence="10">
    <location>
        <begin position="759"/>
        <end position="823"/>
    </location>
</feature>
<dbReference type="Gene3D" id="2.60.40.2070">
    <property type="match status" value="1"/>
</dbReference>
<dbReference type="PROSITE" id="PS01151">
    <property type="entry name" value="FIMBRIAL_USHER"/>
    <property type="match status" value="1"/>
</dbReference>
<dbReference type="Gene3D" id="2.60.40.2610">
    <property type="entry name" value="Outer membrane usher protein FimD, plug domain"/>
    <property type="match status" value="1"/>
</dbReference>
<comment type="subcellular location">
    <subcellularLocation>
        <location evidence="1 9">Cell outer membrane</location>
        <topology evidence="1 9">Multi-pass membrane protein</topology>
    </subcellularLocation>
</comment>
<evidence type="ECO:0000256" key="3">
    <source>
        <dbReference type="ARBA" id="ARBA00022448"/>
    </source>
</evidence>
<reference evidence="12 13" key="1">
    <citation type="submission" date="2018-11" db="EMBL/GenBank/DDBJ databases">
        <title>Paraburkholderia sp. DHOA04, isolated from soil.</title>
        <authorList>
            <person name="Gao Z.-H."/>
            <person name="Qiu L.-H."/>
            <person name="Fu J.-C."/>
        </authorList>
    </citation>
    <scope>NUCLEOTIDE SEQUENCE [LARGE SCALE GENOMIC DNA]</scope>
    <source>
        <strain evidence="12 13">DHOA04</strain>
    </source>
</reference>
<evidence type="ECO:0000256" key="4">
    <source>
        <dbReference type="ARBA" id="ARBA00022452"/>
    </source>
</evidence>
<dbReference type="OrthoDB" id="6554712at2"/>
<keyword evidence="5 9" id="KW-0812">Transmembrane</keyword>
<dbReference type="Pfam" id="PF13954">
    <property type="entry name" value="PapC_N"/>
    <property type="match status" value="1"/>
</dbReference>
<dbReference type="Pfam" id="PF00577">
    <property type="entry name" value="Usher"/>
    <property type="match status" value="1"/>
</dbReference>
<evidence type="ECO:0000256" key="5">
    <source>
        <dbReference type="ARBA" id="ARBA00022692"/>
    </source>
</evidence>
<dbReference type="EMBL" id="RQIS01000012">
    <property type="protein sequence ID" value="RQH04767.1"/>
    <property type="molecule type" value="Genomic_DNA"/>
</dbReference>